<comment type="pathway">
    <text evidence="2">Glycolipid biosynthesis; glycosylphosphatidylinositol-anchor biosynthesis.</text>
</comment>
<accession>A0A0L6VM41</accession>
<feature type="transmembrane region" description="Helical" evidence="8">
    <location>
        <begin position="269"/>
        <end position="291"/>
    </location>
</feature>
<sequence>MSKTTRMEETRGANLRTKYYSIVPLQVLFMHFSVYYLPAKMLAKEGDDESGGDASAAAGWTRTMRLDHLVHRPIASLLVINLATLLVQLWFANFLRAWKAALSAPLTDTTTTNKYNNKEVGPRTGKLGLAKLKTLLFLRPDQIVTSLVSEPAVERGWLVSRGGRFVSQKVERKTDGWAVGGERGVHDQRGDGSGDDGCVGIAGSAGGESGGTAEDAGTGMVRGAGDAVPGLASRRLEPRPLCRQMASHLLRLPVKSPFSLSLPLPPLSYVPTIALLFPACGAALGAWLGAIPIPLDWDRPWQAWPITCLLAASTGNAIGHFVAVLTCLRSSS</sequence>
<keyword evidence="10" id="KW-1185">Reference proteome</keyword>
<dbReference type="OrthoDB" id="2506696at2759"/>
<feature type="transmembrane region" description="Helical" evidence="8">
    <location>
        <begin position="303"/>
        <end position="328"/>
    </location>
</feature>
<dbReference type="Pfam" id="PF06699">
    <property type="entry name" value="PIG-F"/>
    <property type="match status" value="1"/>
</dbReference>
<dbReference type="GO" id="GO:0005789">
    <property type="term" value="C:endoplasmic reticulum membrane"/>
    <property type="evidence" value="ECO:0007669"/>
    <property type="project" value="UniProtKB-SubCell"/>
</dbReference>
<evidence type="ECO:0000256" key="7">
    <source>
        <dbReference type="ARBA" id="ARBA00023136"/>
    </source>
</evidence>
<reference evidence="9 10" key="1">
    <citation type="submission" date="2015-08" db="EMBL/GenBank/DDBJ databases">
        <title>Next Generation Sequencing and Analysis of the Genome of Puccinia sorghi L Schw, the Causal Agent of Maize Common Rust.</title>
        <authorList>
            <person name="Rochi L."/>
            <person name="Burguener G."/>
            <person name="Darino M."/>
            <person name="Turjanski A."/>
            <person name="Kreff E."/>
            <person name="Dieguez M.J."/>
            <person name="Sacco F."/>
        </authorList>
    </citation>
    <scope>NUCLEOTIDE SEQUENCE [LARGE SCALE GENOMIC DNA]</scope>
    <source>
        <strain evidence="9 10">RO10H11247</strain>
    </source>
</reference>
<keyword evidence="3" id="KW-0337">GPI-anchor biosynthesis</keyword>
<keyword evidence="7 8" id="KW-0472">Membrane</keyword>
<evidence type="ECO:0008006" key="11">
    <source>
        <dbReference type="Google" id="ProtNLM"/>
    </source>
</evidence>
<dbReference type="InterPro" id="IPR009580">
    <property type="entry name" value="GPI_biosynthesis_protein_Pig-F"/>
</dbReference>
<evidence type="ECO:0000313" key="10">
    <source>
        <dbReference type="Proteomes" id="UP000037035"/>
    </source>
</evidence>
<dbReference type="STRING" id="27349.A0A0L6VM41"/>
<comment type="caution">
    <text evidence="9">The sequence shown here is derived from an EMBL/GenBank/DDBJ whole genome shotgun (WGS) entry which is preliminary data.</text>
</comment>
<dbReference type="VEuPathDB" id="FungiDB:VP01_135g10"/>
<name>A0A0L6VM41_9BASI</name>
<protein>
    <recommendedName>
        <fullName evidence="11">Glycosylphosphatidylinositol anchor biosynthesis protein 11</fullName>
    </recommendedName>
</protein>
<dbReference type="AlphaFoldDB" id="A0A0L6VM41"/>
<evidence type="ECO:0000256" key="4">
    <source>
        <dbReference type="ARBA" id="ARBA00022692"/>
    </source>
</evidence>
<dbReference type="UniPathway" id="UPA00196"/>
<evidence type="ECO:0000256" key="2">
    <source>
        <dbReference type="ARBA" id="ARBA00004687"/>
    </source>
</evidence>
<proteinExistence type="predicted"/>
<evidence type="ECO:0000256" key="3">
    <source>
        <dbReference type="ARBA" id="ARBA00022502"/>
    </source>
</evidence>
<keyword evidence="6 8" id="KW-1133">Transmembrane helix</keyword>
<evidence type="ECO:0000256" key="5">
    <source>
        <dbReference type="ARBA" id="ARBA00022824"/>
    </source>
</evidence>
<evidence type="ECO:0000256" key="1">
    <source>
        <dbReference type="ARBA" id="ARBA00004477"/>
    </source>
</evidence>
<keyword evidence="4 8" id="KW-0812">Transmembrane</keyword>
<dbReference type="GO" id="GO:0006506">
    <property type="term" value="P:GPI anchor biosynthetic process"/>
    <property type="evidence" value="ECO:0007669"/>
    <property type="project" value="UniProtKB-UniPathway"/>
</dbReference>
<dbReference type="Proteomes" id="UP000037035">
    <property type="component" value="Unassembled WGS sequence"/>
</dbReference>
<comment type="subcellular location">
    <subcellularLocation>
        <location evidence="1">Endoplasmic reticulum membrane</location>
        <topology evidence="1">Multi-pass membrane protein</topology>
    </subcellularLocation>
</comment>
<keyword evidence="5" id="KW-0256">Endoplasmic reticulum</keyword>
<evidence type="ECO:0000256" key="8">
    <source>
        <dbReference type="SAM" id="Phobius"/>
    </source>
</evidence>
<feature type="transmembrane region" description="Helical" evidence="8">
    <location>
        <begin position="74"/>
        <end position="95"/>
    </location>
</feature>
<feature type="transmembrane region" description="Helical" evidence="8">
    <location>
        <begin position="20"/>
        <end position="37"/>
    </location>
</feature>
<gene>
    <name evidence="9" type="ORF">VP01_135g10</name>
</gene>
<dbReference type="EMBL" id="LAVV01003999">
    <property type="protein sequence ID" value="KNZ61774.1"/>
    <property type="molecule type" value="Genomic_DNA"/>
</dbReference>
<evidence type="ECO:0000256" key="6">
    <source>
        <dbReference type="ARBA" id="ARBA00022989"/>
    </source>
</evidence>
<organism evidence="9 10">
    <name type="scientific">Puccinia sorghi</name>
    <dbReference type="NCBI Taxonomy" id="27349"/>
    <lineage>
        <taxon>Eukaryota</taxon>
        <taxon>Fungi</taxon>
        <taxon>Dikarya</taxon>
        <taxon>Basidiomycota</taxon>
        <taxon>Pucciniomycotina</taxon>
        <taxon>Pucciniomycetes</taxon>
        <taxon>Pucciniales</taxon>
        <taxon>Pucciniaceae</taxon>
        <taxon>Puccinia</taxon>
    </lineage>
</organism>
<evidence type="ECO:0000313" key="9">
    <source>
        <dbReference type="EMBL" id="KNZ61774.1"/>
    </source>
</evidence>